<dbReference type="Proteomes" id="UP000015531">
    <property type="component" value="Unassembled WGS sequence"/>
</dbReference>
<dbReference type="Pfam" id="PF13432">
    <property type="entry name" value="TPR_16"/>
    <property type="match status" value="2"/>
</dbReference>
<dbReference type="GO" id="GO:0035269">
    <property type="term" value="P:protein O-linked glycosylation via mannose"/>
    <property type="evidence" value="ECO:0007669"/>
    <property type="project" value="TreeGrafter"/>
</dbReference>
<evidence type="ECO:0000256" key="2">
    <source>
        <dbReference type="ARBA" id="ARBA00022803"/>
    </source>
</evidence>
<keyword evidence="1" id="KW-0677">Repeat</keyword>
<dbReference type="eggNOG" id="COG0457">
    <property type="taxonomic scope" value="Bacteria"/>
</dbReference>
<accession>T0HYW5</accession>
<evidence type="ECO:0000256" key="3">
    <source>
        <dbReference type="PROSITE-ProRule" id="PRU00339"/>
    </source>
</evidence>
<gene>
    <name evidence="4" type="ORF">RLDS_04615</name>
</gene>
<evidence type="ECO:0000313" key="5">
    <source>
        <dbReference type="Proteomes" id="UP000015531"/>
    </source>
</evidence>
<feature type="repeat" description="TPR" evidence="3">
    <location>
        <begin position="169"/>
        <end position="202"/>
    </location>
</feature>
<protein>
    <recommendedName>
        <fullName evidence="6">Tetratricopeptide repeat protein</fullName>
    </recommendedName>
</protein>
<evidence type="ECO:0000256" key="1">
    <source>
        <dbReference type="ARBA" id="ARBA00022737"/>
    </source>
</evidence>
<proteinExistence type="predicted"/>
<dbReference type="InterPro" id="IPR011990">
    <property type="entry name" value="TPR-like_helical_dom_sf"/>
</dbReference>
<dbReference type="PANTHER" id="PTHR44227">
    <property type="match status" value="1"/>
</dbReference>
<reference evidence="4 5" key="1">
    <citation type="journal article" date="2013" name="Genome Announc.">
        <title>Draft Genome Sequence of Sphingobium lactosutens Strain DS20T, Isolated from a Hexachlorocyclohexane Dumpsite.</title>
        <authorList>
            <person name="Kumar R."/>
            <person name="Dwivedi V."/>
            <person name="Negi V."/>
            <person name="Khurana J.P."/>
            <person name="Lal R."/>
        </authorList>
    </citation>
    <scope>NUCLEOTIDE SEQUENCE [LARGE SCALE GENOMIC DNA]</scope>
    <source>
        <strain evidence="4 5">DS20</strain>
    </source>
</reference>
<dbReference type="GO" id="GO:0030968">
    <property type="term" value="P:endoplasmic reticulum unfolded protein response"/>
    <property type="evidence" value="ECO:0007669"/>
    <property type="project" value="TreeGrafter"/>
</dbReference>
<dbReference type="SMART" id="SM00028">
    <property type="entry name" value="TPR"/>
    <property type="match status" value="6"/>
</dbReference>
<dbReference type="PANTHER" id="PTHR44227:SF3">
    <property type="entry name" value="PROTEIN O-MANNOSYL-TRANSFERASE TMTC4"/>
    <property type="match status" value="1"/>
</dbReference>
<dbReference type="Gene3D" id="1.25.40.10">
    <property type="entry name" value="Tetratricopeptide repeat domain"/>
    <property type="match status" value="5"/>
</dbReference>
<dbReference type="AlphaFoldDB" id="T0HYW5"/>
<dbReference type="EMBL" id="ATDP01000071">
    <property type="protein sequence ID" value="EQB17238.1"/>
    <property type="molecule type" value="Genomic_DNA"/>
</dbReference>
<evidence type="ECO:0008006" key="6">
    <source>
        <dbReference type="Google" id="ProtNLM"/>
    </source>
</evidence>
<dbReference type="SUPFAM" id="SSF48452">
    <property type="entry name" value="TPR-like"/>
    <property type="match status" value="4"/>
</dbReference>
<dbReference type="InterPro" id="IPR052346">
    <property type="entry name" value="O-mannosyl-transferase_TMTC"/>
</dbReference>
<name>T0HYW5_9SPHN</name>
<keyword evidence="2 3" id="KW-0802">TPR repeat</keyword>
<dbReference type="PATRIC" id="fig|1331060.3.peg.849"/>
<sequence length="675" mass="71928">MMRRSRLFLIIGLIAALMALAGLWQWRAHERDGSAALARGLAALDRGDARTARVELMNAIKDNPRSAVARAAQARALADLGDGAGAQVEVERARSLGQAPAATRAIMAQAYFLQGDFAGALAEARATDLPEDQALDAAHVIARAALAEGDVRESETALKRALALNARDSDTWVEVGRLRMATGDQAGAIAAADQAVALNPKSALALGLRAELTRTQYGLVAALPWFDRAMAVNPDSVPVLEQYAATLADAGQASRMLAMTRRILALDPGNARAWMMQAVMAARAGQDDLARKLLERTGGRLDGEPATQLLRGILHLQDGNPLLAAQTLAPLVDAQPWNRPARILLGRAYADNGDQMSAAATLAPIVAQQDADPYVLTLAARVQESLGDRAMASDMLARAAWPVRPAASVFATALPNGAPADPATAHDNIPYIRALLTAGRNDEALERARLLNRANPGAPAAWLILGDVLQANGQGREAVRAYEAGANIRFDRDAALRLVSALQQTGNGPRAEQVARLFLRQHPMDRDMLRLVAGFAIAREDWRSAERLLQALRAQVGDNDALLMTDLARVSLEQRKQKAALAYARHGYALMPGNPVTADMLGWVLLRSDAKGPMAVDLLEKAVALAPSVPVLQMHLGQAYAAAGRKGEARLALNRAASVRDFGNRQEALAALKAL</sequence>
<organism evidence="4 5">
    <name type="scientific">Sphingobium lactosutens DS20</name>
    <dbReference type="NCBI Taxonomy" id="1331060"/>
    <lineage>
        <taxon>Bacteria</taxon>
        <taxon>Pseudomonadati</taxon>
        <taxon>Pseudomonadota</taxon>
        <taxon>Alphaproteobacteria</taxon>
        <taxon>Sphingomonadales</taxon>
        <taxon>Sphingomonadaceae</taxon>
        <taxon>Sphingobium</taxon>
    </lineage>
</organism>
<dbReference type="Pfam" id="PF14559">
    <property type="entry name" value="TPR_19"/>
    <property type="match status" value="1"/>
</dbReference>
<evidence type="ECO:0000313" key="4">
    <source>
        <dbReference type="EMBL" id="EQB17238.1"/>
    </source>
</evidence>
<dbReference type="GO" id="GO:0000030">
    <property type="term" value="F:mannosyltransferase activity"/>
    <property type="evidence" value="ECO:0007669"/>
    <property type="project" value="TreeGrafter"/>
</dbReference>
<keyword evidence="5" id="KW-1185">Reference proteome</keyword>
<dbReference type="PROSITE" id="PS50005">
    <property type="entry name" value="TPR"/>
    <property type="match status" value="1"/>
</dbReference>
<dbReference type="InterPro" id="IPR019734">
    <property type="entry name" value="TPR_rpt"/>
</dbReference>
<comment type="caution">
    <text evidence="4">The sequence shown here is derived from an EMBL/GenBank/DDBJ whole genome shotgun (WGS) entry which is preliminary data.</text>
</comment>